<dbReference type="InterPro" id="IPR002885">
    <property type="entry name" value="PPR_rpt"/>
</dbReference>
<dbReference type="FunFam" id="1.25.40.10:FF:000158">
    <property type="entry name" value="pentatricopeptide repeat-containing protein At2g33680"/>
    <property type="match status" value="1"/>
</dbReference>
<dbReference type="InterPro" id="IPR032867">
    <property type="entry name" value="DYW_dom"/>
</dbReference>
<dbReference type="PROSITE" id="PS51375">
    <property type="entry name" value="PPR"/>
    <property type="match status" value="7"/>
</dbReference>
<dbReference type="FunFam" id="1.25.40.10:FF:000351">
    <property type="entry name" value="Pentatricopeptide repeat-containing protein"/>
    <property type="match status" value="1"/>
</dbReference>
<dbReference type="EMBL" id="LFYR01000766">
    <property type="protein sequence ID" value="KMZ69473.1"/>
    <property type="molecule type" value="Genomic_DNA"/>
</dbReference>
<protein>
    <recommendedName>
        <fullName evidence="3">DYW domain-containing protein</fullName>
    </recommendedName>
</protein>
<dbReference type="Gene3D" id="1.25.40.10">
    <property type="entry name" value="Tetratricopeptide repeat domain"/>
    <property type="match status" value="7"/>
</dbReference>
<dbReference type="PANTHER" id="PTHR47926:SF390">
    <property type="entry name" value="TETRATRICOPEPTIDE REPEAT-LIKE SUPERFAMILY PROTEIN"/>
    <property type="match status" value="1"/>
</dbReference>
<dbReference type="GO" id="GO:0009451">
    <property type="term" value="P:RNA modification"/>
    <property type="evidence" value="ECO:0007669"/>
    <property type="project" value="InterPro"/>
</dbReference>
<dbReference type="Pfam" id="PF13041">
    <property type="entry name" value="PPR_2"/>
    <property type="match status" value="2"/>
</dbReference>
<feature type="repeat" description="PPR" evidence="2">
    <location>
        <begin position="447"/>
        <end position="481"/>
    </location>
</feature>
<reference evidence="5" key="1">
    <citation type="journal article" date="2016" name="Nature">
        <title>The genome of the seagrass Zostera marina reveals angiosperm adaptation to the sea.</title>
        <authorList>
            <person name="Olsen J.L."/>
            <person name="Rouze P."/>
            <person name="Verhelst B."/>
            <person name="Lin Y.-C."/>
            <person name="Bayer T."/>
            <person name="Collen J."/>
            <person name="Dattolo E."/>
            <person name="De Paoli E."/>
            <person name="Dittami S."/>
            <person name="Maumus F."/>
            <person name="Michel G."/>
            <person name="Kersting A."/>
            <person name="Lauritano C."/>
            <person name="Lohaus R."/>
            <person name="Toepel M."/>
            <person name="Tonon T."/>
            <person name="Vanneste K."/>
            <person name="Amirebrahimi M."/>
            <person name="Brakel J."/>
            <person name="Bostroem C."/>
            <person name="Chovatia M."/>
            <person name="Grimwood J."/>
            <person name="Jenkins J.W."/>
            <person name="Jueterbock A."/>
            <person name="Mraz A."/>
            <person name="Stam W.T."/>
            <person name="Tice H."/>
            <person name="Bornberg-Bauer E."/>
            <person name="Green P.J."/>
            <person name="Pearson G.A."/>
            <person name="Procaccini G."/>
            <person name="Duarte C.M."/>
            <person name="Schmutz J."/>
            <person name="Reusch T.B.H."/>
            <person name="Van de Peer Y."/>
        </authorList>
    </citation>
    <scope>NUCLEOTIDE SEQUENCE [LARGE SCALE GENOMIC DNA]</scope>
    <source>
        <strain evidence="5">cv. Finnish</strain>
    </source>
</reference>
<dbReference type="OMA" id="MSECWEI"/>
<evidence type="ECO:0000256" key="2">
    <source>
        <dbReference type="PROSITE-ProRule" id="PRU00708"/>
    </source>
</evidence>
<feature type="repeat" description="PPR" evidence="2">
    <location>
        <begin position="232"/>
        <end position="266"/>
    </location>
</feature>
<dbReference type="FunFam" id="1.25.40.10:FF:000196">
    <property type="entry name" value="Pentatricopeptide repeat-containing protein At4g14850"/>
    <property type="match status" value="1"/>
</dbReference>
<dbReference type="InterPro" id="IPR046960">
    <property type="entry name" value="PPR_At4g14850-like_plant"/>
</dbReference>
<feature type="repeat" description="PPR" evidence="2">
    <location>
        <begin position="550"/>
        <end position="584"/>
    </location>
</feature>
<evidence type="ECO:0000313" key="4">
    <source>
        <dbReference type="EMBL" id="KMZ69473.1"/>
    </source>
</evidence>
<dbReference type="Pfam" id="PF14432">
    <property type="entry name" value="DYW_deaminase"/>
    <property type="match status" value="1"/>
</dbReference>
<gene>
    <name evidence="4" type="ORF">ZOSMA_213G00140</name>
</gene>
<dbReference type="Pfam" id="PF01535">
    <property type="entry name" value="PPR"/>
    <property type="match status" value="9"/>
</dbReference>
<dbReference type="AlphaFoldDB" id="A0A0K9PK72"/>
<evidence type="ECO:0000313" key="5">
    <source>
        <dbReference type="Proteomes" id="UP000036987"/>
    </source>
</evidence>
<feature type="repeat" description="PPR" evidence="2">
    <location>
        <begin position="126"/>
        <end position="160"/>
    </location>
</feature>
<dbReference type="NCBIfam" id="TIGR00756">
    <property type="entry name" value="PPR"/>
    <property type="match status" value="7"/>
</dbReference>
<proteinExistence type="predicted"/>
<comment type="caution">
    <text evidence="4">The sequence shown here is derived from an EMBL/GenBank/DDBJ whole genome shotgun (WGS) entry which is preliminary data.</text>
</comment>
<feature type="repeat" description="PPR" evidence="2">
    <location>
        <begin position="344"/>
        <end position="378"/>
    </location>
</feature>
<dbReference type="InterPro" id="IPR011990">
    <property type="entry name" value="TPR-like_helical_dom_sf"/>
</dbReference>
<dbReference type="OrthoDB" id="645871at2759"/>
<organism evidence="4 5">
    <name type="scientific">Zostera marina</name>
    <name type="common">Eelgrass</name>
    <dbReference type="NCBI Taxonomy" id="29655"/>
    <lineage>
        <taxon>Eukaryota</taxon>
        <taxon>Viridiplantae</taxon>
        <taxon>Streptophyta</taxon>
        <taxon>Embryophyta</taxon>
        <taxon>Tracheophyta</taxon>
        <taxon>Spermatophyta</taxon>
        <taxon>Magnoliopsida</taxon>
        <taxon>Liliopsida</taxon>
        <taxon>Zosteraceae</taxon>
        <taxon>Zostera</taxon>
    </lineage>
</organism>
<name>A0A0K9PK72_ZOSMR</name>
<evidence type="ECO:0000259" key="3">
    <source>
        <dbReference type="Pfam" id="PF14432"/>
    </source>
</evidence>
<keyword evidence="5" id="KW-1185">Reference proteome</keyword>
<sequence>MTITSAMRRRVQFYPPFLRRWKAGKQSYDNPLSKQIRMFNTRPFSQEFFTVAGLSYSNATTYGDMVERYVNTRYCNTNETENLHLWLMKSGYEGDRFLTNNLINAYAKINKIEDARNVFDELSDKNTVSWTCLISGYAQLGRPHEACSFFQSMVTAGIRPTEFTFGSTLQACQILGSDGLELGTQIHALVWKTGYVFDSVVCNSLMSMYGSCRLDSIDDVLNLFQRTAHKIHLIPWNVVISIASRRGHLKKAFEIFSSMQRTDCSASSSSPKPNESTFASLITATYSSPTPTPHIALLQMIIGRITKSGFNTDLYVGSAMVTALARFGLLSDAKEVFVEMPVKNTVSMNGLMVGLVKQKHGEDALDVFREMTGTSSLPPTNSDGYLILLSACAEFDSLEEGQLKGREIHGVVLRTGMKVGNGLVSLYSKCGAIDEALRVFDQTENKDTVTWNSLISGFDQNGRFEDALGSFLRMLQNGFIPSNFALISALSACASLQWLRLGRQLHSVGVKSGLNCSGDVSVCNAQLAIYGNCGCIADCWNLFDSMPGHDMVSWNSMIGALTSMDEASSAVNIFTEMILNGLIPNRVTIINILTAISSISDFRLTTQIHTLAYKCGHLGQPTAASVENALLLCYSKSDETMVSCEQLFAEMPDGKRDDVSWNSMVSGYIQNELFPQAMDFIWLMKNIYQKKLDGYTLSTILTVCASLATLDRGMELHGVGLRSISQGLDVVVETSLVDMYSKCGRVDYASKVFDKIPSKNRYSWNSMISGFARHGCAAKALETFESMESVGCYPDHITYVGVLSACSHAGYVEQGSDHFELMTKKYGLVPRIEHYSCMVDLFGRAGRLDGVEDILEKMTGASITPNSLVWRTVLVACCRVNKNVAVVVGGSSLELGRKAGEKLVEMDSENPANYVLLSHMFAAGGRWEEVGETRAIMRRMKSGKKEPGSSWVSLKEDGLHVFVAGDRSHPEADVIYTKLREVDRRIREEEGYVPLTECALYDVESESKEEILSWHSEKIALAFVLTRRSSGELPIRIMKNLRVCVDCHLAFACISRVFKRRIVLRDSNRFHHFKDGSCSCGDYW</sequence>
<keyword evidence="1" id="KW-0677">Repeat</keyword>
<feature type="repeat" description="PPR" evidence="2">
    <location>
        <begin position="760"/>
        <end position="794"/>
    </location>
</feature>
<dbReference type="PANTHER" id="PTHR47926">
    <property type="entry name" value="PENTATRICOPEPTIDE REPEAT-CONTAINING PROTEIN"/>
    <property type="match status" value="1"/>
</dbReference>
<evidence type="ECO:0000256" key="1">
    <source>
        <dbReference type="ARBA" id="ARBA00022737"/>
    </source>
</evidence>
<dbReference type="Pfam" id="PF20431">
    <property type="entry name" value="E_motif"/>
    <property type="match status" value="1"/>
</dbReference>
<dbReference type="GO" id="GO:0008270">
    <property type="term" value="F:zinc ion binding"/>
    <property type="evidence" value="ECO:0007669"/>
    <property type="project" value="InterPro"/>
</dbReference>
<dbReference type="Proteomes" id="UP000036987">
    <property type="component" value="Unassembled WGS sequence"/>
</dbReference>
<dbReference type="STRING" id="29655.A0A0K9PK72"/>
<dbReference type="Pfam" id="PF20430">
    <property type="entry name" value="Eplus_motif"/>
    <property type="match status" value="1"/>
</dbReference>
<dbReference type="InterPro" id="IPR046849">
    <property type="entry name" value="E2_motif"/>
</dbReference>
<dbReference type="InterPro" id="IPR046848">
    <property type="entry name" value="E_motif"/>
</dbReference>
<feature type="repeat" description="PPR" evidence="2">
    <location>
        <begin position="831"/>
        <end position="865"/>
    </location>
</feature>
<feature type="domain" description="DYW" evidence="3">
    <location>
        <begin position="991"/>
        <end position="1084"/>
    </location>
</feature>
<dbReference type="GO" id="GO:0003723">
    <property type="term" value="F:RNA binding"/>
    <property type="evidence" value="ECO:0007669"/>
    <property type="project" value="InterPro"/>
</dbReference>
<dbReference type="GO" id="GO:0099402">
    <property type="term" value="P:plant organ development"/>
    <property type="evidence" value="ECO:0007669"/>
    <property type="project" value="UniProtKB-ARBA"/>
</dbReference>
<accession>A0A0K9PK72</accession>